<dbReference type="Pfam" id="PF21836">
    <property type="entry name" value="DUF6895"/>
    <property type="match status" value="1"/>
</dbReference>
<proteinExistence type="predicted"/>
<protein>
    <recommendedName>
        <fullName evidence="1">DUF6895 domain-containing protein</fullName>
    </recommendedName>
</protein>
<reference evidence="2 3" key="1">
    <citation type="submission" date="2024-03" db="EMBL/GenBank/DDBJ databases">
        <title>Community enrichment and isolation of bacterial strains for fucoidan degradation.</title>
        <authorList>
            <person name="Sichert A."/>
        </authorList>
    </citation>
    <scope>NUCLEOTIDE SEQUENCE [LARGE SCALE GENOMIC DNA]</scope>
    <source>
        <strain evidence="2 3">AS12</strain>
    </source>
</reference>
<organism evidence="2 3">
    <name type="scientific">Paraglaciecola mesophila</name>
    <dbReference type="NCBI Taxonomy" id="197222"/>
    <lineage>
        <taxon>Bacteria</taxon>
        <taxon>Pseudomonadati</taxon>
        <taxon>Pseudomonadota</taxon>
        <taxon>Gammaproteobacteria</taxon>
        <taxon>Alteromonadales</taxon>
        <taxon>Alteromonadaceae</taxon>
        <taxon>Paraglaciecola</taxon>
    </lineage>
</organism>
<gene>
    <name evidence="2" type="ORF">WNY77_20450</name>
</gene>
<dbReference type="RefSeq" id="WP_006993250.1">
    <property type="nucleotide sequence ID" value="NZ_JBBMQS010000019.1"/>
</dbReference>
<keyword evidence="3" id="KW-1185">Reference proteome</keyword>
<dbReference type="Proteomes" id="UP001461163">
    <property type="component" value="Unassembled WGS sequence"/>
</dbReference>
<accession>A0ABU9T0X9</accession>
<name>A0ABU9T0X9_9ALTE</name>
<evidence type="ECO:0000259" key="1">
    <source>
        <dbReference type="Pfam" id="PF21836"/>
    </source>
</evidence>
<sequence length="429" mass="49157">MNNQNFAESSTTLKYLEKRIDKIDNWVDRNLSCFQPLVADCPKGTDYRRKAFGEAGLYIYVAAQYEAFGSPTALVESYWHTISSNEYLDLARRNLATYGLYAFPVAVAKSLGKSTEKLDAYFEDTYLSTHLRSIELPPFRLMDNLFFAKIYGLSEMPYSLKEVNRLTNMNRLPDPIQCDEAQAYALTHNIFYLTGMKVNQDFLGLEPTYGHLQLQALEALFVRYMANNNLDLALELLMCLILTGLCKRWHLQYALDLVDKNLIGHTIVPGPGEPEGFEKLSETSDEFQTWVKHYHTMLVAGMTFRLAATHIDTIWARGPSLSYFAAYASGQLVRLLNDYNLPLALTVLKTLEEQIPDIQRLDIEYILTFSLRFIEQQCQADGKVGFYYDQYHALTTTGKTWDEAVNTIQVPLLNIHRQINWQQFDALAS</sequence>
<dbReference type="InterPro" id="IPR054190">
    <property type="entry name" value="DUF6895"/>
</dbReference>
<comment type="caution">
    <text evidence="2">The sequence shown here is derived from an EMBL/GenBank/DDBJ whole genome shotgun (WGS) entry which is preliminary data.</text>
</comment>
<dbReference type="EMBL" id="JBBMQS010000019">
    <property type="protein sequence ID" value="MEM5499793.1"/>
    <property type="molecule type" value="Genomic_DNA"/>
</dbReference>
<evidence type="ECO:0000313" key="2">
    <source>
        <dbReference type="EMBL" id="MEM5499793.1"/>
    </source>
</evidence>
<feature type="domain" description="DUF6895" evidence="1">
    <location>
        <begin position="25"/>
        <end position="302"/>
    </location>
</feature>
<evidence type="ECO:0000313" key="3">
    <source>
        <dbReference type="Proteomes" id="UP001461163"/>
    </source>
</evidence>